<reference evidence="2" key="1">
    <citation type="submission" date="2021-02" db="EMBL/GenBank/DDBJ databases">
        <authorList>
            <person name="Dougan E. K."/>
            <person name="Rhodes N."/>
            <person name="Thang M."/>
            <person name="Chan C."/>
        </authorList>
    </citation>
    <scope>NUCLEOTIDE SEQUENCE</scope>
</reference>
<comment type="caution">
    <text evidence="2">The sequence shown here is derived from an EMBL/GenBank/DDBJ whole genome shotgun (WGS) entry which is preliminary data.</text>
</comment>
<accession>A0A813L7D6</accession>
<dbReference type="Proteomes" id="UP000626109">
    <property type="component" value="Unassembled WGS sequence"/>
</dbReference>
<dbReference type="AlphaFoldDB" id="A0A813L7D6"/>
<organism evidence="2 3">
    <name type="scientific">Polarella glacialis</name>
    <name type="common">Dinoflagellate</name>
    <dbReference type="NCBI Taxonomy" id="89957"/>
    <lineage>
        <taxon>Eukaryota</taxon>
        <taxon>Sar</taxon>
        <taxon>Alveolata</taxon>
        <taxon>Dinophyceae</taxon>
        <taxon>Suessiales</taxon>
        <taxon>Suessiaceae</taxon>
        <taxon>Polarella</taxon>
    </lineage>
</organism>
<gene>
    <name evidence="2" type="ORF">PGLA2088_LOCUS42345</name>
</gene>
<evidence type="ECO:0000313" key="3">
    <source>
        <dbReference type="Proteomes" id="UP000626109"/>
    </source>
</evidence>
<name>A0A813L7D6_POLGL</name>
<proteinExistence type="predicted"/>
<dbReference type="EMBL" id="CAJNNW010034250">
    <property type="protein sequence ID" value="CAE8722127.1"/>
    <property type="molecule type" value="Genomic_DNA"/>
</dbReference>
<sequence length="173" mass="18824">MGQYVVVTDKGEGAEYPRFLDSHPDFCKHARSEHSLFAMEVVGAVDFTGFASEKRVSAKSKAFARAKAKAKAKAIAVEAQMDTPTRRARGRAKVPSKTTGAPKAKSKKGKASTEICSPCTPPCKPQPVAPSDFVAQCDSCGLWRSIDEALHKKAQKDTYVFLCERIGLKCRTK</sequence>
<feature type="region of interest" description="Disordered" evidence="1">
    <location>
        <begin position="78"/>
        <end position="109"/>
    </location>
</feature>
<evidence type="ECO:0000256" key="1">
    <source>
        <dbReference type="SAM" id="MobiDB-lite"/>
    </source>
</evidence>
<evidence type="ECO:0000313" key="2">
    <source>
        <dbReference type="EMBL" id="CAE8722127.1"/>
    </source>
</evidence>
<protein>
    <submittedName>
        <fullName evidence="2">Uncharacterized protein</fullName>
    </submittedName>
</protein>